<dbReference type="SUPFAM" id="SSF52058">
    <property type="entry name" value="L domain-like"/>
    <property type="match status" value="1"/>
</dbReference>
<organism evidence="2 3">
    <name type="scientific">Fistulina hepatica ATCC 64428</name>
    <dbReference type="NCBI Taxonomy" id="1128425"/>
    <lineage>
        <taxon>Eukaryota</taxon>
        <taxon>Fungi</taxon>
        <taxon>Dikarya</taxon>
        <taxon>Basidiomycota</taxon>
        <taxon>Agaricomycotina</taxon>
        <taxon>Agaricomycetes</taxon>
        <taxon>Agaricomycetidae</taxon>
        <taxon>Agaricales</taxon>
        <taxon>Fistulinaceae</taxon>
        <taxon>Fistulina</taxon>
    </lineage>
</organism>
<dbReference type="Gene3D" id="3.80.10.10">
    <property type="entry name" value="Ribonuclease Inhibitor"/>
    <property type="match status" value="1"/>
</dbReference>
<accession>A0A0D7AQ16</accession>
<dbReference type="AlphaFoldDB" id="A0A0D7AQ16"/>
<gene>
    <name evidence="2" type="ORF">FISHEDRAFT_55538</name>
</gene>
<name>A0A0D7AQ16_9AGAR</name>
<dbReference type="OrthoDB" id="3221235at2759"/>
<evidence type="ECO:0000256" key="1">
    <source>
        <dbReference type="SAM" id="Coils"/>
    </source>
</evidence>
<proteinExistence type="predicted"/>
<protein>
    <recommendedName>
        <fullName evidence="4">F-box domain-containing protein</fullName>
    </recommendedName>
</protein>
<evidence type="ECO:0000313" key="3">
    <source>
        <dbReference type="Proteomes" id="UP000054144"/>
    </source>
</evidence>
<evidence type="ECO:0008006" key="4">
    <source>
        <dbReference type="Google" id="ProtNLM"/>
    </source>
</evidence>
<reference evidence="2 3" key="1">
    <citation type="journal article" date="2015" name="Fungal Genet. Biol.">
        <title>Evolution of novel wood decay mechanisms in Agaricales revealed by the genome sequences of Fistulina hepatica and Cylindrobasidium torrendii.</title>
        <authorList>
            <person name="Floudas D."/>
            <person name="Held B.W."/>
            <person name="Riley R."/>
            <person name="Nagy L.G."/>
            <person name="Koehler G."/>
            <person name="Ransdell A.S."/>
            <person name="Younus H."/>
            <person name="Chow J."/>
            <person name="Chiniquy J."/>
            <person name="Lipzen A."/>
            <person name="Tritt A."/>
            <person name="Sun H."/>
            <person name="Haridas S."/>
            <person name="LaButti K."/>
            <person name="Ohm R.A."/>
            <person name="Kues U."/>
            <person name="Blanchette R.A."/>
            <person name="Grigoriev I.V."/>
            <person name="Minto R.E."/>
            <person name="Hibbett D.S."/>
        </authorList>
    </citation>
    <scope>NUCLEOTIDE SEQUENCE [LARGE SCALE GENOMIC DNA]</scope>
    <source>
        <strain evidence="2 3">ATCC 64428</strain>
    </source>
</reference>
<evidence type="ECO:0000313" key="2">
    <source>
        <dbReference type="EMBL" id="KIY52883.1"/>
    </source>
</evidence>
<keyword evidence="3" id="KW-1185">Reference proteome</keyword>
<dbReference type="EMBL" id="KN881629">
    <property type="protein sequence ID" value="KIY52883.1"/>
    <property type="molecule type" value="Genomic_DNA"/>
</dbReference>
<keyword evidence="1" id="KW-0175">Coiled coil</keyword>
<dbReference type="Proteomes" id="UP000054144">
    <property type="component" value="Unassembled WGS sequence"/>
</dbReference>
<dbReference type="InterPro" id="IPR032675">
    <property type="entry name" value="LRR_dom_sf"/>
</dbReference>
<feature type="coiled-coil region" evidence="1">
    <location>
        <begin position="186"/>
        <end position="220"/>
    </location>
</feature>
<sequence length="664" mass="74215">MPSRLTASKYLPVIVAFYHSSIVWLSSASTGISVGMQGRATLFIHTGTPVLLGSHSIIFHAQSSSMLNIEQSQQFRVQASNAYSCSVDGCTEVLSRHNFQWQPKVFSGDLHQNLYQTISESSVNSKHHLSSFKTPLFRAFMQSTRAVQLCSVCGHSCINPSQRVISDLLTHAPASAQDAAIVRAKVEQCKADLDAYDQEITRLEAVIGKLRIERRKLESTLNYIWNTAAAVCRLPVEILTQILIWIFRGRELTFPPRSVCTLWRRIIKSHSEMSVLEVAVTVANGENVEGVREFLRATDNSPLSLTMSPGCVFPRGADATSFACPVFDALVESPHCDRWKRLSIFMTSRSLSVFFRKEKHVTARFLESLQLDFTSVDGIETLQGEAVRLLITDAPRLRFLQLVYPPRPNTLSLPWHQLEEFDLSGCRVETTYLETISQESRTLRVWRLRRCFARELDNATQAVLPMLTTLSVSTSTTSTVLDSITTPSLTSLEVCEGNPLRLSAITDLLSRSSSVLTTLALMDVSATDDDDSVSFLYVLGQLSGLVCLRYRVGFAPSLLTADVFQQLASPSLNDQAIPLLLPKLRELDVTNPYFILAEVQALLAMVEYRWSILRGLRLGDGTMSRQLSVLRMGSSNIPRYVRERLGQFSDEGLNLFWARDLNQS</sequence>